<organism evidence="1">
    <name type="scientific">uncultured Sulfurovum sp</name>
    <dbReference type="NCBI Taxonomy" id="269237"/>
    <lineage>
        <taxon>Bacteria</taxon>
        <taxon>Pseudomonadati</taxon>
        <taxon>Campylobacterota</taxon>
        <taxon>Epsilonproteobacteria</taxon>
        <taxon>Campylobacterales</taxon>
        <taxon>Sulfurovaceae</taxon>
        <taxon>Sulfurovum</taxon>
        <taxon>environmental samples</taxon>
    </lineage>
</organism>
<name>A0A6S6SVQ2_9BACT</name>
<evidence type="ECO:0000313" key="1">
    <source>
        <dbReference type="EMBL" id="CAA6812619.1"/>
    </source>
</evidence>
<dbReference type="InterPro" id="IPR024524">
    <property type="entry name" value="DUF3800"/>
</dbReference>
<reference evidence="1" key="1">
    <citation type="submission" date="2020-01" db="EMBL/GenBank/DDBJ databases">
        <authorList>
            <person name="Meier V. D."/>
            <person name="Meier V D."/>
        </authorList>
    </citation>
    <scope>NUCLEOTIDE SEQUENCE</scope>
    <source>
        <strain evidence="1">HLG_WM_MAG_04</strain>
    </source>
</reference>
<sequence length="336" mass="39096">MYLIYTDETGTNNHPNIPFSLYGGLVVHESSVLKFEMQIIEIVQEFLGFNNMLEAEVHFTEIFNYVFHNKKPSKARKLKEFEEDIFPLIKNKTKEDVTQFIAELFQLISKANIPFFFSIIDKRDEYHKHHYLGNEEISHNAYAFKGFINIVDRFLTEKQEMGLLVADDFSNQIPKKLKLLSNIELISDATIKSNPNVKEIVYKRVLAESLVWKNRFLKDVIPQNSIAPLKYKFESNSFNIIDNINFVSSKESILNQISDVLLYVIRKIKEYNLDKEAYPEIKIFCENKDLLSSINFLYQSEIITEAIINTSDNTLDITMRSGIFSSINRNIKNSNG</sequence>
<dbReference type="Pfam" id="PF12686">
    <property type="entry name" value="DUF3800"/>
    <property type="match status" value="1"/>
</dbReference>
<proteinExistence type="predicted"/>
<gene>
    <name evidence="1" type="ORF">HELGO_WM5869</name>
</gene>
<dbReference type="AlphaFoldDB" id="A0A6S6SVQ2"/>
<accession>A0A6S6SVQ2</accession>
<protein>
    <recommendedName>
        <fullName evidence="2">DUF3800 domain-containing protein</fullName>
    </recommendedName>
</protein>
<evidence type="ECO:0008006" key="2">
    <source>
        <dbReference type="Google" id="ProtNLM"/>
    </source>
</evidence>
<dbReference type="EMBL" id="CACVAX010000038">
    <property type="protein sequence ID" value="CAA6812619.1"/>
    <property type="molecule type" value="Genomic_DNA"/>
</dbReference>